<dbReference type="AlphaFoldDB" id="A0A4E0R3P9"/>
<gene>
    <name evidence="2" type="ORF">D915_007213</name>
</gene>
<organism evidence="2 3">
    <name type="scientific">Fasciola hepatica</name>
    <name type="common">Liver fluke</name>
    <dbReference type="NCBI Taxonomy" id="6192"/>
    <lineage>
        <taxon>Eukaryota</taxon>
        <taxon>Metazoa</taxon>
        <taxon>Spiralia</taxon>
        <taxon>Lophotrochozoa</taxon>
        <taxon>Platyhelminthes</taxon>
        <taxon>Trematoda</taxon>
        <taxon>Digenea</taxon>
        <taxon>Plagiorchiida</taxon>
        <taxon>Echinostomata</taxon>
        <taxon>Echinostomatoidea</taxon>
        <taxon>Fasciolidae</taxon>
        <taxon>Fasciola</taxon>
    </lineage>
</organism>
<dbReference type="Proteomes" id="UP000230066">
    <property type="component" value="Unassembled WGS sequence"/>
</dbReference>
<sequence>MMDVTRQSGLGGFYRYMYDHGMDDRNLNLSKPNSSLVEESKQVTSQQSLEDVEPKADDQRVCEEGRKDLHHIPQRSHGPGALVRTPSLHSKDDSEVFDERPILRSETDHNVKKTKKSSSERSPRCSSLGESPKNPSSGNAVNKNNSNVPQPKPSSSVKPPNRDPNFIYARPRVTTDEEIEAARQRYLSRKAAGIIPVTVDSDSD</sequence>
<evidence type="ECO:0000256" key="1">
    <source>
        <dbReference type="SAM" id="MobiDB-lite"/>
    </source>
</evidence>
<accession>A0A4E0R3P9</accession>
<keyword evidence="3" id="KW-1185">Reference proteome</keyword>
<evidence type="ECO:0000313" key="2">
    <source>
        <dbReference type="EMBL" id="THD21805.1"/>
    </source>
</evidence>
<comment type="caution">
    <text evidence="2">The sequence shown here is derived from an EMBL/GenBank/DDBJ whole genome shotgun (WGS) entry which is preliminary data.</text>
</comment>
<feature type="compositionally biased region" description="Polar residues" evidence="1">
    <location>
        <begin position="27"/>
        <end position="49"/>
    </location>
</feature>
<feature type="compositionally biased region" description="Basic and acidic residues" evidence="1">
    <location>
        <begin position="89"/>
        <end position="123"/>
    </location>
</feature>
<proteinExistence type="predicted"/>
<evidence type="ECO:0000313" key="3">
    <source>
        <dbReference type="Proteomes" id="UP000230066"/>
    </source>
</evidence>
<reference evidence="2" key="1">
    <citation type="submission" date="2019-03" db="EMBL/GenBank/DDBJ databases">
        <title>Improved annotation for the trematode Fasciola hepatica.</title>
        <authorList>
            <person name="Choi Y.-J."/>
            <person name="Martin J."/>
            <person name="Mitreva M."/>
        </authorList>
    </citation>
    <scope>NUCLEOTIDE SEQUENCE [LARGE SCALE GENOMIC DNA]</scope>
</reference>
<feature type="compositionally biased region" description="Basic and acidic residues" evidence="1">
    <location>
        <begin position="52"/>
        <end position="71"/>
    </location>
</feature>
<dbReference type="EMBL" id="JXXN02003236">
    <property type="protein sequence ID" value="THD21805.1"/>
    <property type="molecule type" value="Genomic_DNA"/>
</dbReference>
<feature type="region of interest" description="Disordered" evidence="1">
    <location>
        <begin position="27"/>
        <end position="176"/>
    </location>
</feature>
<feature type="compositionally biased region" description="Low complexity" evidence="1">
    <location>
        <begin position="141"/>
        <end position="159"/>
    </location>
</feature>
<name>A0A4E0R3P9_FASHE</name>
<protein>
    <submittedName>
        <fullName evidence="2">Uncharacterized protein</fullName>
    </submittedName>
</protein>